<dbReference type="Proteomes" id="UP001189429">
    <property type="component" value="Unassembled WGS sequence"/>
</dbReference>
<dbReference type="InterPro" id="IPR053209">
    <property type="entry name" value="Gramillin-biosynth_MTr"/>
</dbReference>
<comment type="caution">
    <text evidence="4">The sequence shown here is derived from an EMBL/GenBank/DDBJ whole genome shotgun (WGS) entry which is preliminary data.</text>
</comment>
<accession>A0ABN9PU21</accession>
<feature type="compositionally biased region" description="Basic residues" evidence="2">
    <location>
        <begin position="64"/>
        <end position="77"/>
    </location>
</feature>
<reference evidence="4" key="1">
    <citation type="submission" date="2023-10" db="EMBL/GenBank/DDBJ databases">
        <authorList>
            <person name="Chen Y."/>
            <person name="Shah S."/>
            <person name="Dougan E. K."/>
            <person name="Thang M."/>
            <person name="Chan C."/>
        </authorList>
    </citation>
    <scope>NUCLEOTIDE SEQUENCE [LARGE SCALE GENOMIC DNA]</scope>
</reference>
<dbReference type="PANTHER" id="PTHR47643:SF2">
    <property type="entry name" value="TPR DOMAIN PROTEIN (AFU_ORTHOLOGUE AFUA_5G12710)"/>
    <property type="match status" value="1"/>
</dbReference>
<organism evidence="4 5">
    <name type="scientific">Prorocentrum cordatum</name>
    <dbReference type="NCBI Taxonomy" id="2364126"/>
    <lineage>
        <taxon>Eukaryota</taxon>
        <taxon>Sar</taxon>
        <taxon>Alveolata</taxon>
        <taxon>Dinophyceae</taxon>
        <taxon>Prorocentrales</taxon>
        <taxon>Prorocentraceae</taxon>
        <taxon>Prorocentrum</taxon>
    </lineage>
</organism>
<dbReference type="InterPro" id="IPR001214">
    <property type="entry name" value="SET_dom"/>
</dbReference>
<feature type="domain" description="SET" evidence="3">
    <location>
        <begin position="558"/>
        <end position="744"/>
    </location>
</feature>
<dbReference type="CDD" id="cd20071">
    <property type="entry name" value="SET_SMYD"/>
    <property type="match status" value="1"/>
</dbReference>
<feature type="coiled-coil region" evidence="1">
    <location>
        <begin position="785"/>
        <end position="822"/>
    </location>
</feature>
<keyword evidence="5" id="KW-1185">Reference proteome</keyword>
<dbReference type="EMBL" id="CAUYUJ010001069">
    <property type="protein sequence ID" value="CAK0794035.1"/>
    <property type="molecule type" value="Genomic_DNA"/>
</dbReference>
<feature type="compositionally biased region" description="Low complexity" evidence="2">
    <location>
        <begin position="200"/>
        <end position="210"/>
    </location>
</feature>
<name>A0ABN9PU21_9DINO</name>
<protein>
    <recommendedName>
        <fullName evidence="3">SET domain-containing protein</fullName>
    </recommendedName>
</protein>
<evidence type="ECO:0000259" key="3">
    <source>
        <dbReference type="PROSITE" id="PS50280"/>
    </source>
</evidence>
<feature type="compositionally biased region" description="Low complexity" evidence="2">
    <location>
        <begin position="78"/>
        <end position="89"/>
    </location>
</feature>
<feature type="compositionally biased region" description="Basic and acidic residues" evidence="2">
    <location>
        <begin position="182"/>
        <end position="199"/>
    </location>
</feature>
<dbReference type="SUPFAM" id="SSF82199">
    <property type="entry name" value="SET domain"/>
    <property type="match status" value="1"/>
</dbReference>
<keyword evidence="1" id="KW-0175">Coiled coil</keyword>
<gene>
    <name evidence="4" type="ORF">PCOR1329_LOCUS4131</name>
</gene>
<feature type="compositionally biased region" description="Low complexity" evidence="2">
    <location>
        <begin position="44"/>
        <end position="63"/>
    </location>
</feature>
<feature type="compositionally biased region" description="Low complexity" evidence="2">
    <location>
        <begin position="142"/>
        <end position="156"/>
    </location>
</feature>
<dbReference type="PANTHER" id="PTHR47643">
    <property type="entry name" value="TPR DOMAIN PROTEIN (AFU_ORTHOLOGUE AFUA_5G12710)"/>
    <property type="match status" value="1"/>
</dbReference>
<evidence type="ECO:0000256" key="2">
    <source>
        <dbReference type="SAM" id="MobiDB-lite"/>
    </source>
</evidence>
<sequence>MRSTMPGGSCPCATCRRTARGHRMPPSRLWQWTLSATWTWCESTTPTTPTDLRTPGAAAGACSRRGRGCSRPCRRAPPRCSSSTASTPRLGGEDAAHGKAPGPLRARQRGRPPRGTPGAARRPPMEGLEQTPEPQACRASCPGPGATAQAAPPSSTEPERARPSGELVLQPSAASAAPATGDARESPERVEPVGAEHHASAAASAGSAGPAAPCADPEVAWCAARASADEALAAAGAEPLAAWVGQVPEAELEGARLAEAAAAQEPDSPSEDDCVEVLPVADWLCREVCAALADVQAGAGRSGSALLVLAPPAGGELLGGTSDVERLTADISLAAQRALLEAPVDDVAVRRIAPGAAELSRLGGEFFSSLGAQAWAVAVGTRDVDDRFDVLLDLEVFDSLAARDSCAFGEMALAALWPGGLLLSASEEQASYGPLRRTMHALRPAVEPRVAATPVPGTSFALHVFRKASVGCADRPDAGSHPARASAAAKARAAAGRFDGRSLMEPVASRAIPTAERYLQDLQQARAAAAASEAEAAHSRGVRYSAAEESEPPEWISDAVELALLAGRGRGVVAARAVEAGEVLGVSRALCLFPVADAARAAAAWLAEATPRQRLQLGALHDGSGSPGVPPRELFGQAPHPEAPACAPDAGGLGLERMCQIFRFNAVRADRLWAAAERDAGGLLRGSASSPEGGGEVSGIWPLVSLVNHSCLPSACCVPLTRRTVALVATRPLPAGAEVTQRYLSPLAPRGERQAELRRAKGFDCGCARCVAELEALPAELARRLAELQARAAEIESEEGLLEALRRLAAVAREELEAAADRWLRAASRRGVGAPEADFRALVKASFEPTFSALAMAMEQRPGPVGGAPGGGCAEAWREVCAILEQAEPCGPDHIAAAAGLVRASGGPDSGDSD</sequence>
<evidence type="ECO:0000313" key="4">
    <source>
        <dbReference type="EMBL" id="CAK0794035.1"/>
    </source>
</evidence>
<feature type="region of interest" description="Disordered" evidence="2">
    <location>
        <begin position="44"/>
        <end position="210"/>
    </location>
</feature>
<dbReference type="PROSITE" id="PS50280">
    <property type="entry name" value="SET"/>
    <property type="match status" value="1"/>
</dbReference>
<evidence type="ECO:0000313" key="5">
    <source>
        <dbReference type="Proteomes" id="UP001189429"/>
    </source>
</evidence>
<dbReference type="InterPro" id="IPR046341">
    <property type="entry name" value="SET_dom_sf"/>
</dbReference>
<dbReference type="Gene3D" id="2.170.270.10">
    <property type="entry name" value="SET domain"/>
    <property type="match status" value="1"/>
</dbReference>
<evidence type="ECO:0000256" key="1">
    <source>
        <dbReference type="SAM" id="Coils"/>
    </source>
</evidence>
<proteinExistence type="predicted"/>
<dbReference type="Pfam" id="PF00856">
    <property type="entry name" value="SET"/>
    <property type="match status" value="1"/>
</dbReference>